<keyword evidence="1" id="KW-0472">Membrane</keyword>
<feature type="transmembrane region" description="Helical" evidence="1">
    <location>
        <begin position="145"/>
        <end position="164"/>
    </location>
</feature>
<evidence type="ECO:0000313" key="4">
    <source>
        <dbReference type="WBParaSite" id="HPBE_0002104301-mRNA-1"/>
    </source>
</evidence>
<keyword evidence="1" id="KW-1133">Transmembrane helix</keyword>
<name>A0A3P8BN28_HELPZ</name>
<evidence type="ECO:0000313" key="2">
    <source>
        <dbReference type="EMBL" id="VDP23061.1"/>
    </source>
</evidence>
<reference evidence="4" key="2">
    <citation type="submission" date="2019-09" db="UniProtKB">
        <authorList>
            <consortium name="WormBaseParasite"/>
        </authorList>
    </citation>
    <scope>IDENTIFICATION</scope>
</reference>
<feature type="transmembrane region" description="Helical" evidence="1">
    <location>
        <begin position="108"/>
        <end position="125"/>
    </location>
</feature>
<accession>A0A3P8BN28</accession>
<reference evidence="2 3" key="1">
    <citation type="submission" date="2018-11" db="EMBL/GenBank/DDBJ databases">
        <authorList>
            <consortium name="Pathogen Informatics"/>
        </authorList>
    </citation>
    <scope>NUCLEOTIDE SEQUENCE [LARGE SCALE GENOMIC DNA]</scope>
</reference>
<evidence type="ECO:0000313" key="3">
    <source>
        <dbReference type="Proteomes" id="UP000050761"/>
    </source>
</evidence>
<protein>
    <submittedName>
        <fullName evidence="4">60S ribosomal protein L35</fullName>
    </submittedName>
</protein>
<organism evidence="2">
    <name type="scientific">Heligmosomoides polygyrus</name>
    <name type="common">Parasitic roundworm</name>
    <dbReference type="NCBI Taxonomy" id="6339"/>
    <lineage>
        <taxon>Eukaryota</taxon>
        <taxon>Metazoa</taxon>
        <taxon>Ecdysozoa</taxon>
        <taxon>Nematoda</taxon>
        <taxon>Chromadorea</taxon>
        <taxon>Rhabditida</taxon>
        <taxon>Rhabditina</taxon>
        <taxon>Rhabditomorpha</taxon>
        <taxon>Strongyloidea</taxon>
        <taxon>Heligmosomidae</taxon>
        <taxon>Heligmosomoides</taxon>
    </lineage>
</organism>
<dbReference type="WBParaSite" id="HPBE_0002104301-mRNA-1">
    <property type="protein sequence ID" value="HPBE_0002104301-mRNA-1"/>
    <property type="gene ID" value="HPBE_0002104301"/>
</dbReference>
<proteinExistence type="predicted"/>
<sequence length="261" mass="29777">MCAAVLAVSTFALEARNACETVGLQHLNAWRDDPEHSSRTVSLGARLAKTNSLGVCLALHSERASKGIKNFRCRVVRLIPQLREQLDEYLKTVPDFVKNDIEKSSRNLIFSMIGSWLLTGCWLSLAVSNDWVASPVVNMLTLSSALLYCAFDLLQFAVTTPLVYSKLVCLAIKWLPASLAPKQDPVTMMKRSEVIKRFQGYVPRVVRSEMKKRWSRGYKRLREIHDRKTKASVIHMIHRNDVVRLLLDEKNKEKRKTIRVL</sequence>
<evidence type="ECO:0000256" key="1">
    <source>
        <dbReference type="SAM" id="Phobius"/>
    </source>
</evidence>
<gene>
    <name evidence="2" type="ORF">HPBE_LOCUS21043</name>
</gene>
<keyword evidence="3" id="KW-1185">Reference proteome</keyword>
<dbReference type="EMBL" id="UZAH01032651">
    <property type="protein sequence ID" value="VDP23061.1"/>
    <property type="molecule type" value="Genomic_DNA"/>
</dbReference>
<keyword evidence="1" id="KW-0812">Transmembrane</keyword>
<dbReference type="Proteomes" id="UP000050761">
    <property type="component" value="Unassembled WGS sequence"/>
</dbReference>
<dbReference type="OrthoDB" id="5832223at2759"/>
<dbReference type="AlphaFoldDB" id="A0A3P8BN28"/>